<name>A0AAD5S4B8_9FUNG</name>
<evidence type="ECO:0000256" key="5">
    <source>
        <dbReference type="ARBA" id="ARBA00020265"/>
    </source>
</evidence>
<evidence type="ECO:0000256" key="3">
    <source>
        <dbReference type="ARBA" id="ARBA00005043"/>
    </source>
</evidence>
<keyword evidence="11" id="KW-1185">Reference proteome</keyword>
<feature type="non-terminal residue" evidence="10">
    <location>
        <position position="128"/>
    </location>
</feature>
<reference evidence="10" key="1">
    <citation type="submission" date="2020-05" db="EMBL/GenBank/DDBJ databases">
        <title>Phylogenomic resolution of chytrid fungi.</title>
        <authorList>
            <person name="Stajich J.E."/>
            <person name="Amses K."/>
            <person name="Simmons R."/>
            <person name="Seto K."/>
            <person name="Myers J."/>
            <person name="Bonds A."/>
            <person name="Quandt C.A."/>
            <person name="Barry K."/>
            <person name="Liu P."/>
            <person name="Grigoriev I."/>
            <person name="Longcore J.E."/>
            <person name="James T.Y."/>
        </authorList>
    </citation>
    <scope>NUCLEOTIDE SEQUENCE</scope>
    <source>
        <strain evidence="10">JEL0318</strain>
    </source>
</reference>
<dbReference type="Pfam" id="PF05625">
    <property type="entry name" value="PAXNEB"/>
    <property type="match status" value="1"/>
</dbReference>
<organism evidence="10 11">
    <name type="scientific">Rhizophlyctis rosea</name>
    <dbReference type="NCBI Taxonomy" id="64517"/>
    <lineage>
        <taxon>Eukaryota</taxon>
        <taxon>Fungi</taxon>
        <taxon>Fungi incertae sedis</taxon>
        <taxon>Chytridiomycota</taxon>
        <taxon>Chytridiomycota incertae sedis</taxon>
        <taxon>Chytridiomycetes</taxon>
        <taxon>Rhizophlyctidales</taxon>
        <taxon>Rhizophlyctidaceae</taxon>
        <taxon>Rhizophlyctis</taxon>
    </lineage>
</organism>
<keyword evidence="8" id="KW-0539">Nucleus</keyword>
<gene>
    <name evidence="10" type="primary">ELP4_1</name>
    <name evidence="10" type="ORF">HK097_003317</name>
</gene>
<evidence type="ECO:0000313" key="10">
    <source>
        <dbReference type="EMBL" id="KAJ3037996.1"/>
    </source>
</evidence>
<keyword evidence="7" id="KW-0819">tRNA processing</keyword>
<dbReference type="InterPro" id="IPR027417">
    <property type="entry name" value="P-loop_NTPase"/>
</dbReference>
<accession>A0AAD5S4B8</accession>
<evidence type="ECO:0000256" key="8">
    <source>
        <dbReference type="ARBA" id="ARBA00023242"/>
    </source>
</evidence>
<dbReference type="PANTHER" id="PTHR12896">
    <property type="entry name" value="PAX6 NEIGHBOR PROTEIN PAXNEB"/>
    <property type="match status" value="1"/>
</dbReference>
<dbReference type="GO" id="GO:0005737">
    <property type="term" value="C:cytoplasm"/>
    <property type="evidence" value="ECO:0007669"/>
    <property type="project" value="UniProtKB-SubCell"/>
</dbReference>
<dbReference type="AlphaFoldDB" id="A0AAD5S4B8"/>
<dbReference type="SUPFAM" id="SSF52540">
    <property type="entry name" value="P-loop containing nucleoside triphosphate hydrolases"/>
    <property type="match status" value="1"/>
</dbReference>
<comment type="subcellular location">
    <subcellularLocation>
        <location evidence="2">Cytoplasm</location>
    </subcellularLocation>
    <subcellularLocation>
        <location evidence="1">Nucleus</location>
    </subcellularLocation>
</comment>
<evidence type="ECO:0000256" key="1">
    <source>
        <dbReference type="ARBA" id="ARBA00004123"/>
    </source>
</evidence>
<dbReference type="InterPro" id="IPR008728">
    <property type="entry name" value="Elongator_complex_protein_4"/>
</dbReference>
<evidence type="ECO:0000313" key="11">
    <source>
        <dbReference type="Proteomes" id="UP001212841"/>
    </source>
</evidence>
<dbReference type="GO" id="GO:0008023">
    <property type="term" value="C:transcription elongation factor complex"/>
    <property type="evidence" value="ECO:0007669"/>
    <property type="project" value="TreeGrafter"/>
</dbReference>
<evidence type="ECO:0000256" key="2">
    <source>
        <dbReference type="ARBA" id="ARBA00004496"/>
    </source>
</evidence>
<dbReference type="EMBL" id="JADGJD010001777">
    <property type="protein sequence ID" value="KAJ3037996.1"/>
    <property type="molecule type" value="Genomic_DNA"/>
</dbReference>
<dbReference type="Gene3D" id="3.40.50.300">
    <property type="entry name" value="P-loop containing nucleotide triphosphate hydrolases"/>
    <property type="match status" value="1"/>
</dbReference>
<sequence length="128" mass="13232">MSSFKRRIPTASSNPPPATRISAHNGQTLLSTGVPSLDDVLGGGLPLGSLLLIKEDRFTGYAHLLLKYFITQGIVAGHAVCVASADENPEELARGLMGVVEGKVADGGEEEEDGEEVAVGGSMSGRAL</sequence>
<feature type="compositionally biased region" description="Acidic residues" evidence="9">
    <location>
        <begin position="107"/>
        <end position="116"/>
    </location>
</feature>
<dbReference type="Proteomes" id="UP001212841">
    <property type="component" value="Unassembled WGS sequence"/>
</dbReference>
<evidence type="ECO:0000256" key="7">
    <source>
        <dbReference type="ARBA" id="ARBA00022694"/>
    </source>
</evidence>
<feature type="region of interest" description="Disordered" evidence="9">
    <location>
        <begin position="105"/>
        <end position="128"/>
    </location>
</feature>
<dbReference type="PANTHER" id="PTHR12896:SF1">
    <property type="entry name" value="ELONGATOR COMPLEX PROTEIN 4"/>
    <property type="match status" value="1"/>
</dbReference>
<dbReference type="GO" id="GO:0002098">
    <property type="term" value="P:tRNA wobble uridine modification"/>
    <property type="evidence" value="ECO:0007669"/>
    <property type="project" value="InterPro"/>
</dbReference>
<comment type="caution">
    <text evidence="10">The sequence shown here is derived from an EMBL/GenBank/DDBJ whole genome shotgun (WGS) entry which is preliminary data.</text>
</comment>
<keyword evidence="6" id="KW-0963">Cytoplasm</keyword>
<protein>
    <recommendedName>
        <fullName evidence="5">Elongator complex protein 4</fullName>
    </recommendedName>
</protein>
<comment type="pathway">
    <text evidence="3">tRNA modification; 5-methoxycarbonylmethyl-2-thiouridine-tRNA biosynthesis.</text>
</comment>
<dbReference type="GO" id="GO:0033588">
    <property type="term" value="C:elongator holoenzyme complex"/>
    <property type="evidence" value="ECO:0007669"/>
    <property type="project" value="InterPro"/>
</dbReference>
<proteinExistence type="inferred from homology"/>
<evidence type="ECO:0000256" key="9">
    <source>
        <dbReference type="SAM" id="MobiDB-lite"/>
    </source>
</evidence>
<evidence type="ECO:0000256" key="4">
    <source>
        <dbReference type="ARBA" id="ARBA00007573"/>
    </source>
</evidence>
<comment type="similarity">
    <text evidence="4">Belongs to the ELP4 family.</text>
</comment>
<evidence type="ECO:0000256" key="6">
    <source>
        <dbReference type="ARBA" id="ARBA00022490"/>
    </source>
</evidence>